<gene>
    <name evidence="6" type="ORF">TeGR_g12272</name>
</gene>
<sequence>MTSRRAMLVAAAGAATLLSPSLGFTPSRTTAPDESCSSPPLSSPSSPPLKSPLPLAASAAETSPVHSLDFWSKRWADKLTGWHQAHTHASLINHGDSCFPVGSTVLVPLCGKTVDMASLATRGRSVVGVDAARKAFQEFADEQRSVVQLDAENDSEEHPNFETYKGTTGVGTTVSLLRGDFFELNLPEPVQGVWDRAAFVAIKPELRAKYAETLGRNLAPGGTILMSTFYRVKGTPEALAGGPPFSVSSVNVWDVFGELEWVDSIALVESIDIFTHERYKDDVAKWKKAGLTEFRELVFVIKKKDTQVGAVLKMLGLK</sequence>
<name>A0ABQ6MWK5_9STRA</name>
<dbReference type="PANTHER" id="PTHR10259">
    <property type="entry name" value="THIOPURINE S-METHYLTRANSFERASE"/>
    <property type="match status" value="1"/>
</dbReference>
<dbReference type="PROSITE" id="PS51585">
    <property type="entry name" value="SAM_MT_TPMT"/>
    <property type="match status" value="1"/>
</dbReference>
<dbReference type="Gene3D" id="3.40.50.150">
    <property type="entry name" value="Vaccinia Virus protein VP39"/>
    <property type="match status" value="1"/>
</dbReference>
<feature type="chain" id="PRO_5045082782" description="Thiopurine S-methyltransferase" evidence="5">
    <location>
        <begin position="24"/>
        <end position="318"/>
    </location>
</feature>
<dbReference type="EMBL" id="BRYB01003343">
    <property type="protein sequence ID" value="GMI34999.1"/>
    <property type="molecule type" value="Genomic_DNA"/>
</dbReference>
<feature type="compositionally biased region" description="Pro residues" evidence="4">
    <location>
        <begin position="41"/>
        <end position="51"/>
    </location>
</feature>
<dbReference type="Proteomes" id="UP001165060">
    <property type="component" value="Unassembled WGS sequence"/>
</dbReference>
<evidence type="ECO:0000256" key="4">
    <source>
        <dbReference type="SAM" id="MobiDB-lite"/>
    </source>
</evidence>
<evidence type="ECO:0000313" key="6">
    <source>
        <dbReference type="EMBL" id="GMI34999.1"/>
    </source>
</evidence>
<keyword evidence="5" id="KW-0732">Signal</keyword>
<feature type="signal peptide" evidence="5">
    <location>
        <begin position="1"/>
        <end position="23"/>
    </location>
</feature>
<evidence type="ECO:0000256" key="3">
    <source>
        <dbReference type="ARBA" id="ARBA00022691"/>
    </source>
</evidence>
<evidence type="ECO:0000256" key="5">
    <source>
        <dbReference type="SAM" id="SignalP"/>
    </source>
</evidence>
<dbReference type="SUPFAM" id="SSF53335">
    <property type="entry name" value="S-adenosyl-L-methionine-dependent methyltransferases"/>
    <property type="match status" value="1"/>
</dbReference>
<dbReference type="PROSITE" id="PS51318">
    <property type="entry name" value="TAT"/>
    <property type="match status" value="1"/>
</dbReference>
<keyword evidence="3" id="KW-0949">S-adenosyl-L-methionine</keyword>
<keyword evidence="1" id="KW-0489">Methyltransferase</keyword>
<dbReference type="Pfam" id="PF05724">
    <property type="entry name" value="TPMT"/>
    <property type="match status" value="1"/>
</dbReference>
<feature type="compositionally biased region" description="Polar residues" evidence="4">
    <location>
        <begin position="22"/>
        <end position="36"/>
    </location>
</feature>
<comment type="caution">
    <text evidence="6">The sequence shown here is derived from an EMBL/GenBank/DDBJ whole genome shotgun (WGS) entry which is preliminary data.</text>
</comment>
<dbReference type="InterPro" id="IPR008854">
    <property type="entry name" value="TPMT"/>
</dbReference>
<dbReference type="InterPro" id="IPR006311">
    <property type="entry name" value="TAT_signal"/>
</dbReference>
<organism evidence="6 7">
    <name type="scientific">Tetraparma gracilis</name>
    <dbReference type="NCBI Taxonomy" id="2962635"/>
    <lineage>
        <taxon>Eukaryota</taxon>
        <taxon>Sar</taxon>
        <taxon>Stramenopiles</taxon>
        <taxon>Ochrophyta</taxon>
        <taxon>Bolidophyceae</taxon>
        <taxon>Parmales</taxon>
        <taxon>Triparmaceae</taxon>
        <taxon>Tetraparma</taxon>
    </lineage>
</organism>
<evidence type="ECO:0000313" key="7">
    <source>
        <dbReference type="Proteomes" id="UP001165060"/>
    </source>
</evidence>
<proteinExistence type="predicted"/>
<evidence type="ECO:0000256" key="1">
    <source>
        <dbReference type="ARBA" id="ARBA00022603"/>
    </source>
</evidence>
<evidence type="ECO:0008006" key="8">
    <source>
        <dbReference type="Google" id="ProtNLM"/>
    </source>
</evidence>
<keyword evidence="7" id="KW-1185">Reference proteome</keyword>
<feature type="region of interest" description="Disordered" evidence="4">
    <location>
        <begin position="20"/>
        <end position="58"/>
    </location>
</feature>
<reference evidence="6 7" key="1">
    <citation type="journal article" date="2023" name="Commun. Biol.">
        <title>Genome analysis of Parmales, the sister group of diatoms, reveals the evolutionary specialization of diatoms from phago-mixotrophs to photoautotrophs.</title>
        <authorList>
            <person name="Ban H."/>
            <person name="Sato S."/>
            <person name="Yoshikawa S."/>
            <person name="Yamada K."/>
            <person name="Nakamura Y."/>
            <person name="Ichinomiya M."/>
            <person name="Sato N."/>
            <person name="Blanc-Mathieu R."/>
            <person name="Endo H."/>
            <person name="Kuwata A."/>
            <person name="Ogata H."/>
        </authorList>
    </citation>
    <scope>NUCLEOTIDE SEQUENCE [LARGE SCALE GENOMIC DNA]</scope>
</reference>
<protein>
    <recommendedName>
        <fullName evidence="8">Thiopurine S-methyltransferase</fullName>
    </recommendedName>
</protein>
<accession>A0ABQ6MWK5</accession>
<dbReference type="InterPro" id="IPR029063">
    <property type="entry name" value="SAM-dependent_MTases_sf"/>
</dbReference>
<keyword evidence="2" id="KW-0808">Transferase</keyword>
<evidence type="ECO:0000256" key="2">
    <source>
        <dbReference type="ARBA" id="ARBA00022679"/>
    </source>
</evidence>
<dbReference type="PANTHER" id="PTHR10259:SF11">
    <property type="entry name" value="THIOPURINE S-METHYLTRANSFERASE"/>
    <property type="match status" value="1"/>
</dbReference>